<dbReference type="CDD" id="cd07341">
    <property type="entry name" value="M56_BlaR1_MecR1_like"/>
    <property type="match status" value="1"/>
</dbReference>
<dbReference type="STRING" id="69.GLE_0952"/>
<evidence type="ECO:0000256" key="6">
    <source>
        <dbReference type="SAM" id="Phobius"/>
    </source>
</evidence>
<evidence type="ECO:0000256" key="5">
    <source>
        <dbReference type="SAM" id="MobiDB-lite"/>
    </source>
</evidence>
<feature type="signal peptide" evidence="7">
    <location>
        <begin position="1"/>
        <end position="17"/>
    </location>
</feature>
<feature type="transmembrane region" description="Helical" evidence="6">
    <location>
        <begin position="275"/>
        <end position="295"/>
    </location>
</feature>
<dbReference type="AlphaFoldDB" id="A0A0S2DCR4"/>
<keyword evidence="2 6" id="KW-0812">Transmembrane</keyword>
<dbReference type="SUPFAM" id="SSF74653">
    <property type="entry name" value="TolA/TonB C-terminal domain"/>
    <property type="match status" value="1"/>
</dbReference>
<proteinExistence type="predicted"/>
<evidence type="ECO:0000256" key="1">
    <source>
        <dbReference type="ARBA" id="ARBA00004167"/>
    </source>
</evidence>
<evidence type="ECO:0000313" key="10">
    <source>
        <dbReference type="Proteomes" id="UP000061569"/>
    </source>
</evidence>
<evidence type="ECO:0000256" key="4">
    <source>
        <dbReference type="ARBA" id="ARBA00023136"/>
    </source>
</evidence>
<dbReference type="OrthoDB" id="1628901at2"/>
<dbReference type="PANTHER" id="PTHR34978:SF3">
    <property type="entry name" value="SLR0241 PROTEIN"/>
    <property type="match status" value="1"/>
</dbReference>
<protein>
    <submittedName>
        <fullName evidence="9">Peptidase, M56 family/TonB family C-terminal domain protein</fullName>
    </submittedName>
</protein>
<feature type="chain" id="PRO_5006594984" evidence="7">
    <location>
        <begin position="18"/>
        <end position="426"/>
    </location>
</feature>
<dbReference type="InterPro" id="IPR037682">
    <property type="entry name" value="TonB_C"/>
</dbReference>
<feature type="region of interest" description="Disordered" evidence="5">
    <location>
        <begin position="395"/>
        <end position="426"/>
    </location>
</feature>
<dbReference type="Pfam" id="PF03544">
    <property type="entry name" value="TonB_C"/>
    <property type="match status" value="1"/>
</dbReference>
<evidence type="ECO:0000313" key="9">
    <source>
        <dbReference type="EMBL" id="ALN56310.1"/>
    </source>
</evidence>
<dbReference type="GO" id="GO:0016020">
    <property type="term" value="C:membrane"/>
    <property type="evidence" value="ECO:0007669"/>
    <property type="project" value="UniProtKB-SubCell"/>
</dbReference>
<name>A0A0S2DCR4_LYSEN</name>
<dbReference type="InterPro" id="IPR006260">
    <property type="entry name" value="TonB/TolA_C"/>
</dbReference>
<feature type="domain" description="TonB C-terminal" evidence="8">
    <location>
        <begin position="307"/>
        <end position="403"/>
    </location>
</feature>
<dbReference type="KEGG" id="lez:GLE_0952"/>
<dbReference type="Proteomes" id="UP000061569">
    <property type="component" value="Chromosome"/>
</dbReference>
<evidence type="ECO:0000259" key="8">
    <source>
        <dbReference type="PROSITE" id="PS52015"/>
    </source>
</evidence>
<sequence>MTLAECCAALLPMLVRAAVAAGAAALAVTILRRPLRAAFGAGAAYAGWSLVPVASIATLLPAPQAYIGALPALTVWAPLAAAPDGRGADTASAWWLAAWAFGALATAAWMGARQWRFQRGLARARLRADGLLQAPHRAGLPAAFGLLRPRIAVPADFDSAYSERERGLMLAHERAHIAGGDLWAGAAVAALRCVLWFQPLLHLCARSFHHDQELACDERVMRAHPGARRAYAEALLKTQLAPGPAPLSCHWGQVHPLKERIMMLSKHSAARGRRVAGAVSICALVLSGAAAAWAAQPQAALAAAGAAKAAAATEVGYGRLSPPQWPQGSRNGGRVMLELEVAVDGRVSDLRLKRSSGHAELDQAAMDAARNWSFTPRTVGGRPVASWVRVPVDFEPDTQSPAAPGGDAPGLASEVPELDALRIGAQ</sequence>
<feature type="compositionally biased region" description="Low complexity" evidence="5">
    <location>
        <begin position="401"/>
        <end position="410"/>
    </location>
</feature>
<evidence type="ECO:0000256" key="7">
    <source>
        <dbReference type="SAM" id="SignalP"/>
    </source>
</evidence>
<feature type="transmembrane region" description="Helical" evidence="6">
    <location>
        <begin position="93"/>
        <end position="112"/>
    </location>
</feature>
<evidence type="ECO:0000256" key="2">
    <source>
        <dbReference type="ARBA" id="ARBA00022692"/>
    </source>
</evidence>
<keyword evidence="3 6" id="KW-1133">Transmembrane helix</keyword>
<dbReference type="EMBL" id="CP013140">
    <property type="protein sequence ID" value="ALN56310.1"/>
    <property type="molecule type" value="Genomic_DNA"/>
</dbReference>
<dbReference type="PROSITE" id="PS52015">
    <property type="entry name" value="TONB_CTD"/>
    <property type="match status" value="1"/>
</dbReference>
<gene>
    <name evidence="9" type="ORF">GLE_0952</name>
</gene>
<accession>A0A0S2DCR4</accession>
<feature type="transmembrane region" description="Helical" evidence="6">
    <location>
        <begin position="37"/>
        <end position="60"/>
    </location>
</feature>
<comment type="subcellular location">
    <subcellularLocation>
        <location evidence="1">Membrane</location>
        <topology evidence="1">Single-pass membrane protein</topology>
    </subcellularLocation>
</comment>
<keyword evidence="4 6" id="KW-0472">Membrane</keyword>
<dbReference type="Pfam" id="PF05569">
    <property type="entry name" value="Peptidase_M56"/>
    <property type="match status" value="1"/>
</dbReference>
<dbReference type="PATRIC" id="fig|69.6.peg.939"/>
<dbReference type="InterPro" id="IPR008756">
    <property type="entry name" value="Peptidase_M56"/>
</dbReference>
<dbReference type="Gene3D" id="3.30.1150.10">
    <property type="match status" value="1"/>
</dbReference>
<dbReference type="GO" id="GO:0055085">
    <property type="term" value="P:transmembrane transport"/>
    <property type="evidence" value="ECO:0007669"/>
    <property type="project" value="InterPro"/>
</dbReference>
<organism evidence="9 10">
    <name type="scientific">Lysobacter enzymogenes</name>
    <dbReference type="NCBI Taxonomy" id="69"/>
    <lineage>
        <taxon>Bacteria</taxon>
        <taxon>Pseudomonadati</taxon>
        <taxon>Pseudomonadota</taxon>
        <taxon>Gammaproteobacteria</taxon>
        <taxon>Lysobacterales</taxon>
        <taxon>Lysobacteraceae</taxon>
        <taxon>Lysobacter</taxon>
    </lineage>
</organism>
<evidence type="ECO:0000256" key="3">
    <source>
        <dbReference type="ARBA" id="ARBA00022989"/>
    </source>
</evidence>
<keyword evidence="7" id="KW-0732">Signal</keyword>
<reference evidence="9 10" key="1">
    <citation type="submission" date="2015-11" db="EMBL/GenBank/DDBJ databases">
        <title>Genome sequences of Lysobacter enzymogenes strain C3 and Lysobacter antibioticus ATCC 29479.</title>
        <authorList>
            <person name="Kobayashi D.Y."/>
        </authorList>
    </citation>
    <scope>NUCLEOTIDE SEQUENCE [LARGE SCALE GENOMIC DNA]</scope>
    <source>
        <strain evidence="9 10">C3</strain>
    </source>
</reference>
<dbReference type="PANTHER" id="PTHR34978">
    <property type="entry name" value="POSSIBLE SENSOR-TRANSDUCER PROTEIN BLAR"/>
    <property type="match status" value="1"/>
</dbReference>
<dbReference type="NCBIfam" id="TIGR01352">
    <property type="entry name" value="tonB_Cterm"/>
    <property type="match status" value="1"/>
</dbReference>
<dbReference type="InterPro" id="IPR052173">
    <property type="entry name" value="Beta-lactam_resp_regulator"/>
</dbReference>